<proteinExistence type="inferred from homology"/>
<evidence type="ECO:0000256" key="4">
    <source>
        <dbReference type="ARBA" id="ARBA00022487"/>
    </source>
</evidence>
<reference evidence="8" key="1">
    <citation type="submission" date="2021-01" db="EMBL/GenBank/DDBJ databases">
        <authorList>
            <person name="Corre E."/>
            <person name="Pelletier E."/>
            <person name="Niang G."/>
            <person name="Scheremetjew M."/>
            <person name="Finn R."/>
            <person name="Kale V."/>
            <person name="Holt S."/>
            <person name="Cochrane G."/>
            <person name="Meng A."/>
            <person name="Brown T."/>
            <person name="Cohen L."/>
        </authorList>
    </citation>
    <scope>NUCLEOTIDE SEQUENCE</scope>
    <source>
        <strain evidence="8">CCMP1897</strain>
    </source>
</reference>
<evidence type="ECO:0000256" key="2">
    <source>
        <dbReference type="ARBA" id="ARBA00012479"/>
    </source>
</evidence>
<dbReference type="GO" id="GO:0046294">
    <property type="term" value="P:formaldehyde catabolic process"/>
    <property type="evidence" value="ECO:0007669"/>
    <property type="project" value="InterPro"/>
</dbReference>
<evidence type="ECO:0000256" key="6">
    <source>
        <dbReference type="PIRSR" id="PIRSR614186-1"/>
    </source>
</evidence>
<evidence type="ECO:0000256" key="7">
    <source>
        <dbReference type="RuleBase" id="RU363068"/>
    </source>
</evidence>
<evidence type="ECO:0000256" key="1">
    <source>
        <dbReference type="ARBA" id="ARBA00005622"/>
    </source>
</evidence>
<dbReference type="PANTHER" id="PTHR10061:SF0">
    <property type="entry name" value="S-FORMYLGLUTATHIONE HYDROLASE"/>
    <property type="match status" value="1"/>
</dbReference>
<comment type="subcellular location">
    <subcellularLocation>
        <location evidence="7">Cytoplasm</location>
    </subcellularLocation>
</comment>
<sequence length="281" mass="31127">MEELSCVKAFGGYNRRYKHSSKVCGCDMTFHIYFPPQSDTKAVPVVYYLSGLTCTDENVIVKSGVQRQAAELGIAVIAPDTSPRGLNVDGESDSWDFGVGAGFYVNATNPKWKNWQMYEYVTEELPTLLGQKFGGLKLDLSNSAIMGHSMGGHGALVIALKNPGKFKSVSAFAPVSHPTQCPWGEKAFSNYLGEDREAWKEYDATELTLNYTGPAFPVLIDQGSCDSFFDVQLKVHDLAHALLLKKFPCSVRMQPGYDHSYFFIASFMADHMAWHAKALLH</sequence>
<dbReference type="SUPFAM" id="SSF53474">
    <property type="entry name" value="alpha/beta-Hydrolases"/>
    <property type="match status" value="1"/>
</dbReference>
<evidence type="ECO:0000256" key="3">
    <source>
        <dbReference type="ARBA" id="ARBA00016774"/>
    </source>
</evidence>
<protein>
    <recommendedName>
        <fullName evidence="3 7">S-formylglutathione hydrolase</fullName>
        <ecNumber evidence="2 7">3.1.2.12</ecNumber>
    </recommendedName>
</protein>
<dbReference type="InterPro" id="IPR014186">
    <property type="entry name" value="S-formylglutathione_hydrol"/>
</dbReference>
<evidence type="ECO:0000256" key="5">
    <source>
        <dbReference type="ARBA" id="ARBA00022801"/>
    </source>
</evidence>
<evidence type="ECO:0000313" key="8">
    <source>
        <dbReference type="EMBL" id="CAE0608253.1"/>
    </source>
</evidence>
<dbReference type="GO" id="GO:0005829">
    <property type="term" value="C:cytosol"/>
    <property type="evidence" value="ECO:0007669"/>
    <property type="project" value="TreeGrafter"/>
</dbReference>
<organism evidence="8">
    <name type="scientific">Picocystis salinarum</name>
    <dbReference type="NCBI Taxonomy" id="88271"/>
    <lineage>
        <taxon>Eukaryota</taxon>
        <taxon>Viridiplantae</taxon>
        <taxon>Chlorophyta</taxon>
        <taxon>Picocystophyceae</taxon>
        <taxon>Picocystales</taxon>
        <taxon>Picocystaceae</taxon>
        <taxon>Picocystis</taxon>
    </lineage>
</organism>
<dbReference type="EMBL" id="HBIS01002324">
    <property type="protein sequence ID" value="CAE0608253.1"/>
    <property type="molecule type" value="Transcribed_RNA"/>
</dbReference>
<dbReference type="Gene3D" id="3.40.50.1820">
    <property type="entry name" value="alpha/beta hydrolase"/>
    <property type="match status" value="1"/>
</dbReference>
<comment type="similarity">
    <text evidence="1 7">Belongs to the esterase D family.</text>
</comment>
<dbReference type="EC" id="3.1.2.12" evidence="2 7"/>
<comment type="function">
    <text evidence="7">Serine hydrolase involved in the detoxification of formaldehyde.</text>
</comment>
<comment type="catalytic activity">
    <reaction evidence="7">
        <text>S-formylglutathione + H2O = formate + glutathione + H(+)</text>
        <dbReference type="Rhea" id="RHEA:14961"/>
        <dbReference type="ChEBI" id="CHEBI:15377"/>
        <dbReference type="ChEBI" id="CHEBI:15378"/>
        <dbReference type="ChEBI" id="CHEBI:15740"/>
        <dbReference type="ChEBI" id="CHEBI:57688"/>
        <dbReference type="ChEBI" id="CHEBI:57925"/>
        <dbReference type="EC" id="3.1.2.12"/>
    </reaction>
</comment>
<dbReference type="InterPro" id="IPR000801">
    <property type="entry name" value="Esterase-like"/>
</dbReference>
<dbReference type="InterPro" id="IPR029058">
    <property type="entry name" value="AB_hydrolase_fold"/>
</dbReference>
<dbReference type="FunFam" id="3.40.50.1820:FF:000002">
    <property type="entry name" value="S-formylglutathione hydrolase"/>
    <property type="match status" value="1"/>
</dbReference>
<name>A0A7S3UAL7_9CHLO</name>
<feature type="active site" description="Charge relay system" evidence="6">
    <location>
        <position position="149"/>
    </location>
</feature>
<dbReference type="NCBIfam" id="TIGR02821">
    <property type="entry name" value="fghA_ester_D"/>
    <property type="match status" value="1"/>
</dbReference>
<accession>A0A7S3UAL7</accession>
<feature type="active site" description="Charge relay system" evidence="6">
    <location>
        <position position="226"/>
    </location>
</feature>
<keyword evidence="5 7" id="KW-0378">Hydrolase</keyword>
<keyword evidence="7" id="KW-0963">Cytoplasm</keyword>
<dbReference type="Pfam" id="PF00756">
    <property type="entry name" value="Esterase"/>
    <property type="match status" value="1"/>
</dbReference>
<gene>
    <name evidence="8" type="ORF">PSAL00342_LOCUS2070</name>
</gene>
<keyword evidence="4 7" id="KW-0719">Serine esterase</keyword>
<dbReference type="PANTHER" id="PTHR10061">
    <property type="entry name" value="S-FORMYLGLUTATHIONE HYDROLASE"/>
    <property type="match status" value="1"/>
</dbReference>
<dbReference type="AlphaFoldDB" id="A0A7S3UAL7"/>
<feature type="active site" description="Charge relay system" evidence="6">
    <location>
        <position position="259"/>
    </location>
</feature>
<dbReference type="GO" id="GO:0052689">
    <property type="term" value="F:carboxylic ester hydrolase activity"/>
    <property type="evidence" value="ECO:0007669"/>
    <property type="project" value="UniProtKB-KW"/>
</dbReference>
<dbReference type="GO" id="GO:0018738">
    <property type="term" value="F:S-formylglutathione hydrolase activity"/>
    <property type="evidence" value="ECO:0007669"/>
    <property type="project" value="UniProtKB-EC"/>
</dbReference>